<dbReference type="Gene3D" id="3.50.50.60">
    <property type="entry name" value="FAD/NAD(P)-binding domain"/>
    <property type="match status" value="1"/>
</dbReference>
<accession>A0A9X2WJM2</accession>
<dbReference type="RefSeq" id="WP_261296788.1">
    <property type="nucleotide sequence ID" value="NZ_JAMTCD010000001.1"/>
</dbReference>
<keyword evidence="4" id="KW-1185">Reference proteome</keyword>
<feature type="binding site" evidence="2">
    <location>
        <position position="375"/>
    </location>
    <ligand>
        <name>L-tryptophan</name>
        <dbReference type="ChEBI" id="CHEBI:57912"/>
    </ligand>
</feature>
<dbReference type="GO" id="GO:0000166">
    <property type="term" value="F:nucleotide binding"/>
    <property type="evidence" value="ECO:0007669"/>
    <property type="project" value="UniProtKB-KW"/>
</dbReference>
<dbReference type="Proteomes" id="UP001155546">
    <property type="component" value="Unassembled WGS sequence"/>
</dbReference>
<dbReference type="PANTHER" id="PTHR43747:SF4">
    <property type="entry name" value="FLAVIN-DEPENDENT TRYPTOPHAN HALOGENASE"/>
    <property type="match status" value="1"/>
</dbReference>
<feature type="active site" evidence="1">
    <location>
        <position position="87"/>
    </location>
</feature>
<evidence type="ECO:0000256" key="2">
    <source>
        <dbReference type="PIRSR" id="PIRSR011396-2"/>
    </source>
</evidence>
<feature type="binding site" evidence="2">
    <location>
        <begin position="13"/>
        <end position="16"/>
    </location>
    <ligand>
        <name>FAD</name>
        <dbReference type="ChEBI" id="CHEBI:57692"/>
    </ligand>
</feature>
<feature type="binding site" evidence="2">
    <location>
        <position position="87"/>
    </location>
    <ligand>
        <name>7-chloro-L-tryptophan</name>
        <dbReference type="ChEBI" id="CHEBI:58713"/>
    </ligand>
</feature>
<keyword evidence="2" id="KW-0547">Nucleotide-binding</keyword>
<keyword evidence="2" id="KW-0274">FAD</keyword>
<feature type="binding site" evidence="2">
    <location>
        <position position="203"/>
    </location>
    <ligand>
        <name>FAD</name>
        <dbReference type="ChEBI" id="CHEBI:57692"/>
    </ligand>
</feature>
<comment type="caution">
    <text evidence="3">The sequence shown here is derived from an EMBL/GenBank/DDBJ whole genome shotgun (WGS) entry which is preliminary data.</text>
</comment>
<name>A0A9X2WJM2_9GAMM</name>
<gene>
    <name evidence="3" type="ORF">NE535_00770</name>
</gene>
<dbReference type="PANTHER" id="PTHR43747">
    <property type="entry name" value="FAD-BINDING PROTEIN"/>
    <property type="match status" value="1"/>
</dbReference>
<evidence type="ECO:0000256" key="1">
    <source>
        <dbReference type="PIRSR" id="PIRSR011396-1"/>
    </source>
</evidence>
<proteinExistence type="predicted"/>
<dbReference type="InterPro" id="IPR033856">
    <property type="entry name" value="Trp_halogen"/>
</dbReference>
<dbReference type="PIRSF" id="PIRSF011396">
    <property type="entry name" value="Trp_halogenase"/>
    <property type="match status" value="1"/>
</dbReference>
<dbReference type="InterPro" id="IPR006905">
    <property type="entry name" value="Flavin_halogenase"/>
</dbReference>
<protein>
    <submittedName>
        <fullName evidence="3">Tryptophan 7-halogenase</fullName>
    </submittedName>
</protein>
<reference evidence="3" key="1">
    <citation type="journal article" date="2023" name="Int. J. Syst. Evol. Microbiol.">
        <title>&lt;i&gt;Shewanella septentrionalis&lt;/i&gt; sp. nov. and &lt;i&gt;Shewanella holmiensis&lt;/i&gt; sp. nov., isolated from Baltic Sea water and sediments.</title>
        <authorList>
            <person name="Martin-Rodriguez A.J."/>
            <person name="Thorell K."/>
            <person name="Joffre E."/>
            <person name="Jensie-Markopoulos S."/>
            <person name="Moore E.R.B."/>
            <person name="Sjoling A."/>
        </authorList>
    </citation>
    <scope>NUCLEOTIDE SEQUENCE</scope>
    <source>
        <strain evidence="3">SP1S2-7</strain>
    </source>
</reference>
<dbReference type="AlphaFoldDB" id="A0A9X2WJM2"/>
<dbReference type="InterPro" id="IPR050816">
    <property type="entry name" value="Flavin-dep_Halogenase_NPB"/>
</dbReference>
<dbReference type="Pfam" id="PF04820">
    <property type="entry name" value="Trp_halogenase"/>
    <property type="match status" value="1"/>
</dbReference>
<dbReference type="SUPFAM" id="SSF51905">
    <property type="entry name" value="FAD/NAD(P)-binding domain"/>
    <property type="match status" value="1"/>
</dbReference>
<sequence>MQKAVTKIVIVGGGTAGWITAGLIAAEHNADNGRLSPSPKLDITLIESPDVPTIGVGEGTWPSMRSTLQKIGIDETTFLLQCDASFKQGSRFIDWQIASNHAITSNMPNGLHSYLHPFTLPIGEPQFAIAPFWLPHKDQVSFADAVCQQNKVSQLALAPKQISTPEYSFINNYGYHLNAGKFSQLLQQHCTKNLAVKHITDHVTDIVLVDETTQTDLPKGDISHVLTQQHGQIHADLFIDCTGVKSLLLGDKLAVPFINQKHVLFNDSALAIQVPYADDNSPIASCTHSTAQTNGWIWDIGLPTRRGIGHVYSSSHTDDDQALQQLMAYLKPDLGTKAADISPRKLNITPGHHQVCWKNNCVAIGMAAGFIEPLEASALALVEWTAKAVATQLPQTRDTMDIIAKRVNQQFQHHWQQIIEFLKLHYVISNRSDSDYWHDHRTANSIPTALTEQLALWQHQAPSQHDFIYREMLFPAASYQFVLYGMQFDTRPQVQLKPSMKQQAQQLFTENSQRASRLSQVLPTNRALLNQLKLNGFSKI</sequence>
<dbReference type="GO" id="GO:0004497">
    <property type="term" value="F:monooxygenase activity"/>
    <property type="evidence" value="ECO:0007669"/>
    <property type="project" value="InterPro"/>
</dbReference>
<organism evidence="3 4">
    <name type="scientific">Shewanella holmiensis</name>
    <dbReference type="NCBI Taxonomy" id="2952222"/>
    <lineage>
        <taxon>Bacteria</taxon>
        <taxon>Pseudomonadati</taxon>
        <taxon>Pseudomonadota</taxon>
        <taxon>Gammaproteobacteria</taxon>
        <taxon>Alteromonadales</taxon>
        <taxon>Shewanellaceae</taxon>
        <taxon>Shewanella</taxon>
    </lineage>
</organism>
<dbReference type="InterPro" id="IPR036188">
    <property type="entry name" value="FAD/NAD-bd_sf"/>
</dbReference>
<keyword evidence="2" id="KW-0285">Flavoprotein</keyword>
<evidence type="ECO:0000313" key="4">
    <source>
        <dbReference type="Proteomes" id="UP001155546"/>
    </source>
</evidence>
<dbReference type="EMBL" id="JAMTCD010000001">
    <property type="protein sequence ID" value="MCT7940334.1"/>
    <property type="molecule type" value="Genomic_DNA"/>
</dbReference>
<evidence type="ECO:0000313" key="3">
    <source>
        <dbReference type="EMBL" id="MCT7940334.1"/>
    </source>
</evidence>